<organism evidence="5 6">
    <name type="scientific">Coccomyxa viridis</name>
    <dbReference type="NCBI Taxonomy" id="1274662"/>
    <lineage>
        <taxon>Eukaryota</taxon>
        <taxon>Viridiplantae</taxon>
        <taxon>Chlorophyta</taxon>
        <taxon>core chlorophytes</taxon>
        <taxon>Trebouxiophyceae</taxon>
        <taxon>Trebouxiophyceae incertae sedis</taxon>
        <taxon>Coccomyxaceae</taxon>
        <taxon>Coccomyxa</taxon>
    </lineage>
</organism>
<dbReference type="Gene3D" id="3.40.190.10">
    <property type="entry name" value="Periplasmic binding protein-like II"/>
    <property type="match status" value="2"/>
</dbReference>
<dbReference type="InterPro" id="IPR001188">
    <property type="entry name" value="Sperm_putr-bd"/>
</dbReference>
<dbReference type="EMBL" id="CAXHTA020000017">
    <property type="protein sequence ID" value="CAL5227817.1"/>
    <property type="molecule type" value="Genomic_DNA"/>
</dbReference>
<evidence type="ECO:0000256" key="3">
    <source>
        <dbReference type="ARBA" id="ARBA00022729"/>
    </source>
</evidence>
<keyword evidence="2" id="KW-0813">Transport</keyword>
<dbReference type="Proteomes" id="UP001497392">
    <property type="component" value="Unassembled WGS sequence"/>
</dbReference>
<evidence type="ECO:0000313" key="6">
    <source>
        <dbReference type="Proteomes" id="UP001497392"/>
    </source>
</evidence>
<gene>
    <name evidence="5" type="primary">g10844</name>
    <name evidence="5" type="ORF">VP750_LOCUS9723</name>
</gene>
<evidence type="ECO:0000256" key="4">
    <source>
        <dbReference type="ARBA" id="ARBA00022764"/>
    </source>
</evidence>
<evidence type="ECO:0000256" key="2">
    <source>
        <dbReference type="ARBA" id="ARBA00022448"/>
    </source>
</evidence>
<reference evidence="5 6" key="1">
    <citation type="submission" date="2024-06" db="EMBL/GenBank/DDBJ databases">
        <authorList>
            <person name="Kraege A."/>
            <person name="Thomma B."/>
        </authorList>
    </citation>
    <scope>NUCLEOTIDE SEQUENCE [LARGE SCALE GENOMIC DNA]</scope>
</reference>
<sequence length="397" mass="43779">MLLAAGGASAPQHAQAVRAVQLPDGSTEMAYEFDIALQVIALRGSIPADVNLEFRKALSKYGQFRLSQRSQLKDIFEELSNARKKQSAARADAVTLGDAWLAPAIRAGLLQPIPDAQNSTWWKRLPPRWRAMVTRDSSGRLSRKGQVWACPYRWGCTLIAYRKSALLRRGGHPVEDWKDLLQPKLEGRIAWTDSPREFVGAALQTLGMHFNSTAADVKAAGISEADLAEAVARLRKQVRVFSSREHTRALSASDVWAVVGWSGDLLPLAERMNDVVLVAPSSGTALWADMWAVPWQAQNGSKMEGPSPLLPAWLDFWLQPSRAAWNRGLKSGASPLLLPPQSTASDRENLSEDSRYPGIVEGFGDMIPSETVLQRSQFLEPLDQPTQQLYNRVLHGA</sequence>
<protein>
    <submittedName>
        <fullName evidence="5">G10844 protein</fullName>
    </submittedName>
</protein>
<dbReference type="PANTHER" id="PTHR30222:SF17">
    <property type="entry name" value="SPERMIDINE_PUTRESCINE-BINDING PERIPLASMIC PROTEIN"/>
    <property type="match status" value="1"/>
</dbReference>
<name>A0ABP1G6S9_9CHLO</name>
<keyword evidence="3" id="KW-0732">Signal</keyword>
<dbReference type="InterPro" id="IPR006059">
    <property type="entry name" value="SBP"/>
</dbReference>
<dbReference type="Pfam" id="PF13416">
    <property type="entry name" value="SBP_bac_8"/>
    <property type="match status" value="1"/>
</dbReference>
<dbReference type="PRINTS" id="PR00909">
    <property type="entry name" value="SPERMDNBNDNG"/>
</dbReference>
<evidence type="ECO:0000313" key="5">
    <source>
        <dbReference type="EMBL" id="CAL5227817.1"/>
    </source>
</evidence>
<comment type="caution">
    <text evidence="5">The sequence shown here is derived from an EMBL/GenBank/DDBJ whole genome shotgun (WGS) entry which is preliminary data.</text>
</comment>
<comment type="subcellular location">
    <subcellularLocation>
        <location evidence="1">Periplasm</location>
    </subcellularLocation>
</comment>
<keyword evidence="6" id="KW-1185">Reference proteome</keyword>
<evidence type="ECO:0000256" key="1">
    <source>
        <dbReference type="ARBA" id="ARBA00004418"/>
    </source>
</evidence>
<dbReference type="SUPFAM" id="SSF53850">
    <property type="entry name" value="Periplasmic binding protein-like II"/>
    <property type="match status" value="1"/>
</dbReference>
<proteinExistence type="predicted"/>
<dbReference type="PANTHER" id="PTHR30222">
    <property type="entry name" value="SPERMIDINE/PUTRESCINE-BINDING PERIPLASMIC PROTEIN"/>
    <property type="match status" value="1"/>
</dbReference>
<accession>A0ABP1G6S9</accession>
<keyword evidence="4" id="KW-0574">Periplasm</keyword>